<dbReference type="EMBL" id="NNAY01001934">
    <property type="protein sequence ID" value="OXU22511.1"/>
    <property type="molecule type" value="Genomic_DNA"/>
</dbReference>
<feature type="domain" description="F-box" evidence="9">
    <location>
        <begin position="235"/>
        <end position="286"/>
    </location>
</feature>
<reference evidence="10 11" key="1">
    <citation type="journal article" date="2017" name="Curr. Biol.">
        <title>The Evolution of Venom by Co-option of Single-Copy Genes.</title>
        <authorList>
            <person name="Martinson E.O."/>
            <person name="Mrinalini"/>
            <person name="Kelkar Y.D."/>
            <person name="Chang C.H."/>
            <person name="Werren J.H."/>
        </authorList>
    </citation>
    <scope>NUCLEOTIDE SEQUENCE [LARGE SCALE GENOMIC DNA]</scope>
    <source>
        <strain evidence="10 11">Alberta</strain>
        <tissue evidence="10">Whole body</tissue>
    </source>
</reference>
<keyword evidence="4" id="KW-0963">Cytoplasm</keyword>
<feature type="region of interest" description="Disordered" evidence="8">
    <location>
        <begin position="62"/>
        <end position="82"/>
    </location>
</feature>
<evidence type="ECO:0000256" key="8">
    <source>
        <dbReference type="SAM" id="MobiDB-lite"/>
    </source>
</evidence>
<dbReference type="SUPFAM" id="SSF81383">
    <property type="entry name" value="F-box domain"/>
    <property type="match status" value="1"/>
</dbReference>
<dbReference type="FunFam" id="1.20.1280.50:FF:000012">
    <property type="entry name" value="F-box only protein 9"/>
    <property type="match status" value="1"/>
</dbReference>
<dbReference type="OrthoDB" id="2117972at2759"/>
<dbReference type="PANTHER" id="PTHR12874:SF29">
    <property type="entry name" value="F-BOX ONLY PROTEIN 9"/>
    <property type="match status" value="1"/>
</dbReference>
<evidence type="ECO:0000256" key="4">
    <source>
        <dbReference type="ARBA" id="ARBA00022490"/>
    </source>
</evidence>
<feature type="compositionally biased region" description="Acidic residues" evidence="8">
    <location>
        <begin position="64"/>
        <end position="75"/>
    </location>
</feature>
<keyword evidence="11" id="KW-1185">Reference proteome</keyword>
<evidence type="ECO:0000256" key="6">
    <source>
        <dbReference type="ARBA" id="ARBA00022803"/>
    </source>
</evidence>
<dbReference type="PROSITE" id="PS50181">
    <property type="entry name" value="FBOX"/>
    <property type="match status" value="1"/>
</dbReference>
<accession>A0A232EW16</accession>
<dbReference type="InterPro" id="IPR045464">
    <property type="entry name" value="Hrt3/FBXO9_C"/>
</dbReference>
<dbReference type="CDD" id="cd22089">
    <property type="entry name" value="F-box_FBXO9"/>
    <property type="match status" value="1"/>
</dbReference>
<evidence type="ECO:0000256" key="5">
    <source>
        <dbReference type="ARBA" id="ARBA00022786"/>
    </source>
</evidence>
<dbReference type="InterPro" id="IPR001810">
    <property type="entry name" value="F-box_dom"/>
</dbReference>
<protein>
    <recommendedName>
        <fullName evidence="3">F-box only protein 9</fullName>
    </recommendedName>
</protein>
<keyword evidence="6 7" id="KW-0802">TPR repeat</keyword>
<organism evidence="10 11">
    <name type="scientific">Trichomalopsis sarcophagae</name>
    <dbReference type="NCBI Taxonomy" id="543379"/>
    <lineage>
        <taxon>Eukaryota</taxon>
        <taxon>Metazoa</taxon>
        <taxon>Ecdysozoa</taxon>
        <taxon>Arthropoda</taxon>
        <taxon>Hexapoda</taxon>
        <taxon>Insecta</taxon>
        <taxon>Pterygota</taxon>
        <taxon>Neoptera</taxon>
        <taxon>Endopterygota</taxon>
        <taxon>Hymenoptera</taxon>
        <taxon>Apocrita</taxon>
        <taxon>Proctotrupomorpha</taxon>
        <taxon>Chalcidoidea</taxon>
        <taxon>Pteromalidae</taxon>
        <taxon>Pteromalinae</taxon>
        <taxon>Trichomalopsis</taxon>
    </lineage>
</organism>
<dbReference type="InterPro" id="IPR036047">
    <property type="entry name" value="F-box-like_dom_sf"/>
</dbReference>
<gene>
    <name evidence="10" type="ORF">TSAR_009792</name>
</gene>
<dbReference type="GO" id="GO:0005737">
    <property type="term" value="C:cytoplasm"/>
    <property type="evidence" value="ECO:0007669"/>
    <property type="project" value="UniProtKB-SubCell"/>
</dbReference>
<dbReference type="GO" id="GO:0019005">
    <property type="term" value="C:SCF ubiquitin ligase complex"/>
    <property type="evidence" value="ECO:0007669"/>
    <property type="project" value="TreeGrafter"/>
</dbReference>
<dbReference type="Pfam" id="PF19270">
    <property type="entry name" value="FBO_C"/>
    <property type="match status" value="1"/>
</dbReference>
<evidence type="ECO:0000313" key="11">
    <source>
        <dbReference type="Proteomes" id="UP000215335"/>
    </source>
</evidence>
<comment type="pathway">
    <text evidence="2">Protein modification; protein ubiquitination.</text>
</comment>
<evidence type="ECO:0000259" key="9">
    <source>
        <dbReference type="PROSITE" id="PS50181"/>
    </source>
</evidence>
<evidence type="ECO:0000256" key="2">
    <source>
        <dbReference type="ARBA" id="ARBA00004906"/>
    </source>
</evidence>
<comment type="subcellular location">
    <subcellularLocation>
        <location evidence="1">Cytoplasm</location>
    </subcellularLocation>
</comment>
<dbReference type="GO" id="GO:0031146">
    <property type="term" value="P:SCF-dependent proteasomal ubiquitin-dependent protein catabolic process"/>
    <property type="evidence" value="ECO:0007669"/>
    <property type="project" value="TreeGrafter"/>
</dbReference>
<dbReference type="STRING" id="543379.A0A232EW16"/>
<dbReference type="PROSITE" id="PS50005">
    <property type="entry name" value="TPR"/>
    <property type="match status" value="1"/>
</dbReference>
<evidence type="ECO:0000256" key="3">
    <source>
        <dbReference type="ARBA" id="ARBA00019775"/>
    </source>
</evidence>
<evidence type="ECO:0000313" key="10">
    <source>
        <dbReference type="EMBL" id="OXU22511.1"/>
    </source>
</evidence>
<proteinExistence type="predicted"/>
<evidence type="ECO:0000256" key="1">
    <source>
        <dbReference type="ARBA" id="ARBA00004496"/>
    </source>
</evidence>
<dbReference type="InterPro" id="IPR019734">
    <property type="entry name" value="TPR_rpt"/>
</dbReference>
<dbReference type="AlphaFoldDB" id="A0A232EW16"/>
<dbReference type="Proteomes" id="UP000215335">
    <property type="component" value="Unassembled WGS sequence"/>
</dbReference>
<dbReference type="Pfam" id="PF12937">
    <property type="entry name" value="F-box-like"/>
    <property type="match status" value="1"/>
</dbReference>
<evidence type="ECO:0000256" key="7">
    <source>
        <dbReference type="PROSITE-ProRule" id="PRU00339"/>
    </source>
</evidence>
<comment type="caution">
    <text evidence="10">The sequence shown here is derived from an EMBL/GenBank/DDBJ whole genome shotgun (WGS) entry which is preliminary data.</text>
</comment>
<keyword evidence="5" id="KW-0833">Ubl conjugation pathway</keyword>
<dbReference type="Gene3D" id="1.20.1280.50">
    <property type="match status" value="1"/>
</dbReference>
<dbReference type="PANTHER" id="PTHR12874">
    <property type="entry name" value="F-BOX ONLY PROTEIN 48-RELATED"/>
    <property type="match status" value="1"/>
</dbReference>
<name>A0A232EW16_9HYME</name>
<sequence length="497" mass="58428">MHQLDRPSDGKRKYVKYAESWRRLTLRSCVFVPCCDFPTESPYAEASFLGLHLYQSVMSYSGASDDDAGGDEDQESSSSSLRDIDTLKSFREQWQKELEISPKHAIHPQLKKLQDEKLKEKKPEEISLETKAKNLFLQGIENEQSGKLYEAIQFYRRAVQLVPDVEFRLYESTKPKIREKIDANETVLERPTGDNDRTESDDLNVDENECDILGKLSRIIQKNGYVCLPLHEQSTMHISSLPMEIVLYILRWVVSSELDIRSLEVISRVCRGFYVCARDAEIWRMACVRVWGVNCGRFEPKYQSWRDMYMQRPRLRYNGCYISKTTYIRHGENSFQDQFYRPWHLVEYFRYLRFFPEGRVLMLTSTDDAQSCVSSLKSRNPRNNTVLIGHYRLHDNCVSLVLKRQETKTSSATFSNRRRKRGEPVHDSGEQTFHVEFEIQNYHKRPNSQLSWLCYIIYTKYIDGQEVPTKLSLGGRYPPFRFSRVKSYTQESEFPLQ</sequence>
<feature type="repeat" description="TPR" evidence="7">
    <location>
        <begin position="132"/>
        <end position="165"/>
    </location>
</feature>